<dbReference type="GO" id="GO:0046872">
    <property type="term" value="F:metal ion binding"/>
    <property type="evidence" value="ECO:0007669"/>
    <property type="project" value="UniProtKB-KW"/>
</dbReference>
<dbReference type="EMBL" id="CACRXK020008687">
    <property type="protein sequence ID" value="CAB4015373.1"/>
    <property type="molecule type" value="Genomic_DNA"/>
</dbReference>
<comment type="subcellular location">
    <subcellularLocation>
        <location evidence="3">Cytoplasm</location>
        <location evidence="3">Cytoskeleton</location>
    </subcellularLocation>
    <subcellularLocation>
        <location evidence="2">Nucleus</location>
    </subcellularLocation>
</comment>
<keyword evidence="8" id="KW-0479">Metal-binding</keyword>
<evidence type="ECO:0000256" key="8">
    <source>
        <dbReference type="ARBA" id="ARBA00022723"/>
    </source>
</evidence>
<gene>
    <name evidence="18" type="ORF">PACLA_8A036535</name>
</gene>
<comment type="caution">
    <text evidence="18">The sequence shown here is derived from an EMBL/GenBank/DDBJ whole genome shotgun (WGS) entry which is preliminary data.</text>
</comment>
<keyword evidence="6" id="KW-0963">Cytoplasm</keyword>
<dbReference type="EC" id="1.8.4.12" evidence="5"/>
<dbReference type="PANTHER" id="PTHR46755">
    <property type="entry name" value="METHIONINE-R-SULFOXIDE REDUCTASE B1"/>
    <property type="match status" value="1"/>
</dbReference>
<dbReference type="AlphaFoldDB" id="A0A6S7IE98"/>
<organism evidence="18 19">
    <name type="scientific">Paramuricea clavata</name>
    <name type="common">Red gorgonian</name>
    <name type="synonym">Violescent sea-whip</name>
    <dbReference type="NCBI Taxonomy" id="317549"/>
    <lineage>
        <taxon>Eukaryota</taxon>
        <taxon>Metazoa</taxon>
        <taxon>Cnidaria</taxon>
        <taxon>Anthozoa</taxon>
        <taxon>Octocorallia</taxon>
        <taxon>Malacalcyonacea</taxon>
        <taxon>Plexauridae</taxon>
        <taxon>Paramuricea</taxon>
    </lineage>
</organism>
<dbReference type="OrthoDB" id="44061at2759"/>
<comment type="function">
    <text evidence="15">Methionine-sulfoxide reductase that specifically reduces methionine (R)-sulfoxide back to methionine. While in many cases, methionine oxidation is the result of random oxidation following oxidative stress, methionine oxidation is also a post-translational modification that takes place on specific residue. Acts as a regulator of actin assembly by reducing methionine (R)-sulfoxide mediated by MICALs (MICAL1, MICAL2 or MICAL3) on actin, thereby promoting filament repolymerization. Plays a role in innate immunity by reducing oxidized actin, leading to actin repolymerization in macrophages.</text>
</comment>
<proteinExistence type="inferred from homology"/>
<dbReference type="GO" id="GO:0005856">
    <property type="term" value="C:cytoskeleton"/>
    <property type="evidence" value="ECO:0007669"/>
    <property type="project" value="UniProtKB-SubCell"/>
</dbReference>
<comment type="similarity">
    <text evidence="4">Belongs to the MsrB Met sulfoxide reductase family.</text>
</comment>
<keyword evidence="13" id="KW-0206">Cytoskeleton</keyword>
<dbReference type="InterPro" id="IPR052150">
    <property type="entry name" value="MsrB_Met_sulfoxide_reductase"/>
</dbReference>
<evidence type="ECO:0000256" key="1">
    <source>
        <dbReference type="ARBA" id="ARBA00001947"/>
    </source>
</evidence>
<feature type="domain" description="MsrB" evidence="17">
    <location>
        <begin position="1"/>
        <end position="92"/>
    </location>
</feature>
<dbReference type="GO" id="GO:0030091">
    <property type="term" value="P:protein repair"/>
    <property type="evidence" value="ECO:0007669"/>
    <property type="project" value="TreeGrafter"/>
</dbReference>
<keyword evidence="9" id="KW-0862">Zinc</keyword>
<dbReference type="GO" id="GO:0033743">
    <property type="term" value="F:peptide-methionine (R)-S-oxide reductase activity"/>
    <property type="evidence" value="ECO:0007669"/>
    <property type="project" value="UniProtKB-EC"/>
</dbReference>
<evidence type="ECO:0000256" key="16">
    <source>
        <dbReference type="ARBA" id="ARBA00048488"/>
    </source>
</evidence>
<keyword evidence="14" id="KW-0539">Nucleus</keyword>
<dbReference type="Proteomes" id="UP001152795">
    <property type="component" value="Unassembled WGS sequence"/>
</dbReference>
<reference evidence="18" key="1">
    <citation type="submission" date="2020-04" db="EMBL/GenBank/DDBJ databases">
        <authorList>
            <person name="Alioto T."/>
            <person name="Alioto T."/>
            <person name="Gomez Garrido J."/>
        </authorList>
    </citation>
    <scope>NUCLEOTIDE SEQUENCE</scope>
    <source>
        <strain evidence="18">A484AB</strain>
    </source>
</reference>
<comment type="catalytic activity">
    <reaction evidence="16">
        <text>L-methionyl-[protein] + [thioredoxin]-disulfide + H2O = L-methionyl-(R)-S-oxide-[protein] + [thioredoxin]-dithiol</text>
        <dbReference type="Rhea" id="RHEA:24164"/>
        <dbReference type="Rhea" id="RHEA-COMP:10698"/>
        <dbReference type="Rhea" id="RHEA-COMP:10700"/>
        <dbReference type="Rhea" id="RHEA-COMP:12313"/>
        <dbReference type="Rhea" id="RHEA-COMP:12314"/>
        <dbReference type="ChEBI" id="CHEBI:15377"/>
        <dbReference type="ChEBI" id="CHEBI:16044"/>
        <dbReference type="ChEBI" id="CHEBI:29950"/>
        <dbReference type="ChEBI" id="CHEBI:45764"/>
        <dbReference type="ChEBI" id="CHEBI:50058"/>
        <dbReference type="EC" id="1.8.4.12"/>
    </reaction>
</comment>
<keyword evidence="19" id="KW-1185">Reference proteome</keyword>
<evidence type="ECO:0000256" key="12">
    <source>
        <dbReference type="ARBA" id="ARBA00023002"/>
    </source>
</evidence>
<dbReference type="InterPro" id="IPR002579">
    <property type="entry name" value="Met_Sox_Rdtase_MsrB_dom"/>
</dbReference>
<dbReference type="Gene3D" id="2.170.150.20">
    <property type="entry name" value="Peptide methionine sulfoxide reductase"/>
    <property type="match status" value="1"/>
</dbReference>
<evidence type="ECO:0000313" key="19">
    <source>
        <dbReference type="Proteomes" id="UP001152795"/>
    </source>
</evidence>
<evidence type="ECO:0000256" key="7">
    <source>
        <dbReference type="ARBA" id="ARBA00022588"/>
    </source>
</evidence>
<dbReference type="Pfam" id="PF01641">
    <property type="entry name" value="SelR"/>
    <property type="match status" value="1"/>
</dbReference>
<sequence>MSFCGWSGGEKYKNHFSDGIYVCSKCGHELFSSAKKYAHSSPWPAFSDTIHSDSVVKHREGSSAYKVRCGKCQNGLGHEFLNDGPSAGKSRF</sequence>
<evidence type="ECO:0000256" key="15">
    <source>
        <dbReference type="ARBA" id="ARBA00046083"/>
    </source>
</evidence>
<evidence type="ECO:0000256" key="6">
    <source>
        <dbReference type="ARBA" id="ARBA00022490"/>
    </source>
</evidence>
<evidence type="ECO:0000256" key="10">
    <source>
        <dbReference type="ARBA" id="ARBA00022859"/>
    </source>
</evidence>
<evidence type="ECO:0000313" key="18">
    <source>
        <dbReference type="EMBL" id="CAB4015373.1"/>
    </source>
</evidence>
<dbReference type="GO" id="GO:0005634">
    <property type="term" value="C:nucleus"/>
    <property type="evidence" value="ECO:0007669"/>
    <property type="project" value="UniProtKB-SubCell"/>
</dbReference>
<evidence type="ECO:0000256" key="14">
    <source>
        <dbReference type="ARBA" id="ARBA00023242"/>
    </source>
</evidence>
<accession>A0A6S7IE98</accession>
<evidence type="ECO:0000256" key="9">
    <source>
        <dbReference type="ARBA" id="ARBA00022833"/>
    </source>
</evidence>
<evidence type="ECO:0000256" key="5">
    <source>
        <dbReference type="ARBA" id="ARBA00012499"/>
    </source>
</evidence>
<evidence type="ECO:0000256" key="13">
    <source>
        <dbReference type="ARBA" id="ARBA00023212"/>
    </source>
</evidence>
<dbReference type="PANTHER" id="PTHR46755:SF5">
    <property type="entry name" value="METHIONINE-R-SULFOXIDE REDUCTASE B1"/>
    <property type="match status" value="1"/>
</dbReference>
<protein>
    <recommendedName>
        <fullName evidence="5">peptide-methionine (R)-S-oxide reductase</fullName>
        <ecNumber evidence="5">1.8.4.12</ecNumber>
    </recommendedName>
</protein>
<dbReference type="GO" id="GO:0045087">
    <property type="term" value="P:innate immune response"/>
    <property type="evidence" value="ECO:0007669"/>
    <property type="project" value="UniProtKB-KW"/>
</dbReference>
<evidence type="ECO:0000256" key="4">
    <source>
        <dbReference type="ARBA" id="ARBA00007174"/>
    </source>
</evidence>
<evidence type="ECO:0000259" key="17">
    <source>
        <dbReference type="PROSITE" id="PS51790"/>
    </source>
</evidence>
<keyword evidence="12" id="KW-0560">Oxidoreductase</keyword>
<evidence type="ECO:0000256" key="2">
    <source>
        <dbReference type="ARBA" id="ARBA00004123"/>
    </source>
</evidence>
<dbReference type="InterPro" id="IPR011057">
    <property type="entry name" value="Mss4-like_sf"/>
</dbReference>
<dbReference type="PROSITE" id="PS51790">
    <property type="entry name" value="MSRB"/>
    <property type="match status" value="1"/>
</dbReference>
<keyword evidence="10" id="KW-0391">Immunity</keyword>
<evidence type="ECO:0000256" key="11">
    <source>
        <dbReference type="ARBA" id="ARBA00022933"/>
    </source>
</evidence>
<evidence type="ECO:0000256" key="3">
    <source>
        <dbReference type="ARBA" id="ARBA00004245"/>
    </source>
</evidence>
<comment type="cofactor">
    <cofactor evidence="1">
        <name>Zn(2+)</name>
        <dbReference type="ChEBI" id="CHEBI:29105"/>
    </cofactor>
</comment>
<keyword evidence="7" id="KW-0399">Innate immunity</keyword>
<name>A0A6S7IE98_PARCT</name>
<dbReference type="SUPFAM" id="SSF51316">
    <property type="entry name" value="Mss4-like"/>
    <property type="match status" value="1"/>
</dbReference>
<keyword evidence="11" id="KW-0712">Selenocysteine</keyword>